<accession>A0A6S7EKD8</accession>
<evidence type="ECO:0000313" key="2">
    <source>
        <dbReference type="Proteomes" id="UP000494105"/>
    </source>
</evidence>
<sequence length="64" mass="6710">MEDGAAQATLALLKIAKGIADTVVGDADLATVRAVLDRLSMETAVRAESEPTQTPSIKVHYSVI</sequence>
<name>A0A6S7EKD8_9BURK</name>
<dbReference type="AlphaFoldDB" id="A0A6S7EKD8"/>
<proteinExistence type="predicted"/>
<protein>
    <submittedName>
        <fullName evidence="1">Uncharacterized protein</fullName>
    </submittedName>
</protein>
<dbReference type="EMBL" id="CADILD010000004">
    <property type="protein sequence ID" value="CAB3916093.1"/>
    <property type="molecule type" value="Genomic_DNA"/>
</dbReference>
<gene>
    <name evidence="1" type="ORF">LMG1861_05090</name>
</gene>
<organism evidence="1 2">
    <name type="scientific">Achromobacter piechaudii</name>
    <dbReference type="NCBI Taxonomy" id="72556"/>
    <lineage>
        <taxon>Bacteria</taxon>
        <taxon>Pseudomonadati</taxon>
        <taxon>Pseudomonadota</taxon>
        <taxon>Betaproteobacteria</taxon>
        <taxon>Burkholderiales</taxon>
        <taxon>Alcaligenaceae</taxon>
        <taxon>Achromobacter</taxon>
    </lineage>
</organism>
<reference evidence="1 2" key="1">
    <citation type="submission" date="2020-04" db="EMBL/GenBank/DDBJ databases">
        <authorList>
            <person name="De Canck E."/>
        </authorList>
    </citation>
    <scope>NUCLEOTIDE SEQUENCE [LARGE SCALE GENOMIC DNA]</scope>
    <source>
        <strain evidence="1 2">LMG 1861</strain>
    </source>
</reference>
<dbReference type="Proteomes" id="UP000494105">
    <property type="component" value="Unassembled WGS sequence"/>
</dbReference>
<evidence type="ECO:0000313" key="1">
    <source>
        <dbReference type="EMBL" id="CAB3916093.1"/>
    </source>
</evidence>